<feature type="region of interest" description="Disordered" evidence="1">
    <location>
        <begin position="157"/>
        <end position="180"/>
    </location>
</feature>
<dbReference type="EMBL" id="RXIC02000021">
    <property type="protein sequence ID" value="KAB1219343.1"/>
    <property type="molecule type" value="Genomic_DNA"/>
</dbReference>
<dbReference type="OrthoDB" id="1867172at2759"/>
<dbReference type="PANTHER" id="PTHR38932:SF1">
    <property type="entry name" value="DUF4005 DOMAIN-CONTAINING PROTEIN"/>
    <property type="match status" value="1"/>
</dbReference>
<evidence type="ECO:0000313" key="3">
    <source>
        <dbReference type="Proteomes" id="UP000516437"/>
    </source>
</evidence>
<organism evidence="2 3">
    <name type="scientific">Morella rubra</name>
    <name type="common">Chinese bayberry</name>
    <dbReference type="NCBI Taxonomy" id="262757"/>
    <lineage>
        <taxon>Eukaryota</taxon>
        <taxon>Viridiplantae</taxon>
        <taxon>Streptophyta</taxon>
        <taxon>Embryophyta</taxon>
        <taxon>Tracheophyta</taxon>
        <taxon>Spermatophyta</taxon>
        <taxon>Magnoliopsida</taxon>
        <taxon>eudicotyledons</taxon>
        <taxon>Gunneridae</taxon>
        <taxon>Pentapetalae</taxon>
        <taxon>rosids</taxon>
        <taxon>fabids</taxon>
        <taxon>Fagales</taxon>
        <taxon>Myricaceae</taxon>
        <taxon>Morella</taxon>
    </lineage>
</organism>
<protein>
    <submittedName>
        <fullName evidence="2">Uncharacterized protein</fullName>
    </submittedName>
</protein>
<accession>A0A6A1W376</accession>
<keyword evidence="3" id="KW-1185">Reference proteome</keyword>
<comment type="caution">
    <text evidence="2">The sequence shown here is derived from an EMBL/GenBank/DDBJ whole genome shotgun (WGS) entry which is preliminary data.</text>
</comment>
<feature type="compositionally biased region" description="Basic and acidic residues" evidence="1">
    <location>
        <begin position="1"/>
        <end position="32"/>
    </location>
</feature>
<dbReference type="PANTHER" id="PTHR38932">
    <property type="entry name" value="BNAC03G64660D PROTEIN"/>
    <property type="match status" value="1"/>
</dbReference>
<gene>
    <name evidence="2" type="ORF">CJ030_MR3G001174</name>
</gene>
<feature type="compositionally biased region" description="Basic residues" evidence="1">
    <location>
        <begin position="167"/>
        <end position="180"/>
    </location>
</feature>
<name>A0A6A1W376_9ROSI</name>
<proteinExistence type="predicted"/>
<feature type="region of interest" description="Disordered" evidence="1">
    <location>
        <begin position="1"/>
        <end position="42"/>
    </location>
</feature>
<dbReference type="AlphaFoldDB" id="A0A6A1W376"/>
<reference evidence="2 3" key="1">
    <citation type="journal article" date="2019" name="Plant Biotechnol. J.">
        <title>The red bayberry genome and genetic basis of sex determination.</title>
        <authorList>
            <person name="Jia H.M."/>
            <person name="Jia H.J."/>
            <person name="Cai Q.L."/>
            <person name="Wang Y."/>
            <person name="Zhao H.B."/>
            <person name="Yang W.F."/>
            <person name="Wang G.Y."/>
            <person name="Li Y.H."/>
            <person name="Zhan D.L."/>
            <person name="Shen Y.T."/>
            <person name="Niu Q.F."/>
            <person name="Chang L."/>
            <person name="Qiu J."/>
            <person name="Zhao L."/>
            <person name="Xie H.B."/>
            <person name="Fu W.Y."/>
            <person name="Jin J."/>
            <person name="Li X.W."/>
            <person name="Jiao Y."/>
            <person name="Zhou C.C."/>
            <person name="Tu T."/>
            <person name="Chai C.Y."/>
            <person name="Gao J.L."/>
            <person name="Fan L.J."/>
            <person name="van de Weg E."/>
            <person name="Wang J.Y."/>
            <person name="Gao Z.S."/>
        </authorList>
    </citation>
    <scope>NUCLEOTIDE SEQUENCE [LARGE SCALE GENOMIC DNA]</scope>
    <source>
        <tissue evidence="2">Leaves</tissue>
    </source>
</reference>
<sequence>MEKARYPKVKVREQHDEEDRKGSSLLPLKDDSGFPVKKHKDISPPNVAKIPAYYVPNVLLSTISVTEGAGNNDNKFDDDDKISIRATPILRPRAVVSSPDNDVLIGTKNRSQVKQPSPLKNRHAQCKVFSRDIAESPVLTRNKAVDDWARTLRSNKWSAAAVPSQKGRVRPKRPSSCKDF</sequence>
<dbReference type="Proteomes" id="UP000516437">
    <property type="component" value="Chromosome 3"/>
</dbReference>
<evidence type="ECO:0000256" key="1">
    <source>
        <dbReference type="SAM" id="MobiDB-lite"/>
    </source>
</evidence>
<evidence type="ECO:0000313" key="2">
    <source>
        <dbReference type="EMBL" id="KAB1219343.1"/>
    </source>
</evidence>